<keyword evidence="3" id="KW-1185">Reference proteome</keyword>
<dbReference type="Proteomes" id="UP000276899">
    <property type="component" value="Chromosome"/>
</dbReference>
<name>A0A448KEQ1_9ACTO</name>
<protein>
    <submittedName>
        <fullName evidence="2">Regulatory protein AfsR</fullName>
    </submittedName>
</protein>
<reference evidence="2 3" key="1">
    <citation type="submission" date="2018-12" db="EMBL/GenBank/DDBJ databases">
        <authorList>
            <consortium name="Pathogen Informatics"/>
        </authorList>
    </citation>
    <scope>NUCLEOTIDE SEQUENCE [LARGE SCALE GENOMIC DNA]</scope>
    <source>
        <strain evidence="2 3">NCTC11923</strain>
    </source>
</reference>
<dbReference type="PANTHER" id="PTHR10098">
    <property type="entry name" value="RAPSYN-RELATED"/>
    <property type="match status" value="1"/>
</dbReference>
<dbReference type="InterPro" id="IPR011990">
    <property type="entry name" value="TPR-like_helical_dom_sf"/>
</dbReference>
<dbReference type="SUPFAM" id="SSF50494">
    <property type="entry name" value="Trypsin-like serine proteases"/>
    <property type="match status" value="1"/>
</dbReference>
<dbReference type="InterPro" id="IPR019734">
    <property type="entry name" value="TPR_rpt"/>
</dbReference>
<dbReference type="KEGG" id="asla:NCTC11923_02050"/>
<dbReference type="Pfam" id="PF13424">
    <property type="entry name" value="TPR_12"/>
    <property type="match status" value="4"/>
</dbReference>
<evidence type="ECO:0000256" key="1">
    <source>
        <dbReference type="SAM" id="MobiDB-lite"/>
    </source>
</evidence>
<dbReference type="Gene3D" id="1.25.40.10">
    <property type="entry name" value="Tetratricopeptide repeat domain"/>
    <property type="match status" value="2"/>
</dbReference>
<dbReference type="EMBL" id="LR134363">
    <property type="protein sequence ID" value="VEG75388.1"/>
    <property type="molecule type" value="Genomic_DNA"/>
</dbReference>
<gene>
    <name evidence="2" type="primary">afsR</name>
    <name evidence="2" type="ORF">NCTC11923_02050</name>
</gene>
<accession>A0A448KEQ1</accession>
<feature type="compositionally biased region" description="Basic and acidic residues" evidence="1">
    <location>
        <begin position="558"/>
        <end position="576"/>
    </location>
</feature>
<dbReference type="Gene3D" id="2.40.10.120">
    <property type="match status" value="1"/>
</dbReference>
<dbReference type="PANTHER" id="PTHR10098:SF108">
    <property type="entry name" value="TETRATRICOPEPTIDE REPEAT PROTEIN 28"/>
    <property type="match status" value="1"/>
</dbReference>
<organism evidence="2 3">
    <name type="scientific">Actinomyces slackii</name>
    <dbReference type="NCBI Taxonomy" id="52774"/>
    <lineage>
        <taxon>Bacteria</taxon>
        <taxon>Bacillati</taxon>
        <taxon>Actinomycetota</taxon>
        <taxon>Actinomycetes</taxon>
        <taxon>Actinomycetales</taxon>
        <taxon>Actinomycetaceae</taxon>
        <taxon>Actinomyces</taxon>
    </lineage>
</organism>
<dbReference type="SUPFAM" id="SSF48452">
    <property type="entry name" value="TPR-like"/>
    <property type="match status" value="2"/>
</dbReference>
<proteinExistence type="predicted"/>
<dbReference type="Gene3D" id="3.40.50.300">
    <property type="entry name" value="P-loop containing nucleotide triphosphate hydrolases"/>
    <property type="match status" value="1"/>
</dbReference>
<dbReference type="SMART" id="SM00028">
    <property type="entry name" value="TPR"/>
    <property type="match status" value="8"/>
</dbReference>
<sequence>MRMAAPEFLGRVLGSAGTAVGTCWLAAPGLVVTAAHVIRDATGEVIAPGAEHEAPEVTVEPMRGTAIAARLTRLDPVLDIASLEVDADRWPAAPPPLGDAAMHAEVEVHGMAIMEDRGRDRSFEYYSTTGHWDGTSLEQGVPLARIDCKSLHPGMSGAPVLLSGTSCDSSGVTAPAVVGMVLSRYNAPDSWGRDTVWLAPVEELRRFIDPSGSLLPDATGPCAAPARVSLRIDDHRVHLTCAELGIDLTADHDGPDADIRWALEELARNRHSTRYGHSLAARESSQAVSEGVERVGRRLSELFVSGEMSEALRGILRQAEAGHQPVLLALDLSAAGQELRALPWESLWLAGESEPVALHYLVALFRRAGSGAEPHAVEGPLTIVVAIASPIEGGGAPLDYQSELRNILEAVHSARGAGARVRIIHFATTEAIRRALDEGDVHVLHISAHGSAGHLLLEDEDSRARKVTAAEFVREAIPAGMMPPVICLAACETSLSGQAEIGSFADGLADAGAPAVVGTTSAISDRYATLVFASLYRELASASRPETITALAHARRSTVKELDRSKDPRNQDDQVRGDWSVVTATTARWENPLPITRSSGPSLPSWGSPSRSRRIGELLTLEPGDFVGRRREQHEVPRLLLSPQCSGVVLQGIGGVGKTTLATEVIRRLTEIDPSTIIVPLKGMVTADQVLQATASALCKAFPGQEDTGFNQLLNHLRSGDLRWQDRLEVLSEQVLDEYPVILVLDNAEDNLLEPGEGSSHRELRDSQLAEFLTAWGSDPGRGGMLITCRYPFELTGLTGMETRQVPPLSWPETLHMVWALPQLAWLPWEDLHTLWSSVGGHPRTLETVDALLVHGAGRLRHVTDRLRTALDTVLAGSDTTPAQWLAQERTLDSALADAVTVAADDIILPELLETLTAEAHRLLAAVSVFTEPIPLEAIAFVSRPQAASAGTDEDAQWLTQWRQTPESDSLIAQLDELCRSSLLTEIKSSKDSAAPPQWFVHRWTATALERVWEQAEESMPSSASRHERAARYWLTRFRVTQQGQEADAHDLLLVRDHRLAAGDVEGADSVSQKVVSRMITSGMWDDAASLARQQLNAAAPGSVAAAEWSQRLGDVFQKQGYYQVAQDHYHQSLTTFRELDDKQGAAQTFGNLGRIAQLQGEYSTAEDLYHQSLTTFRELGDKQAAAQTLNNLGNLTQLQGEYSKAQDLYHQSLTTFRELGDKQGATRALGNLGKIAQLQGEYSTAEDLYHQSLTTFRELGDKQGTAQILRQLGILARLQGDYPTAEDLYHQSLTTFRELGDKQGATRALGNLGNLAHDQGEYSKAQDLYHQSLTTFRELGDKQGATRALGNLGNLAHDQGEYSKAQDLYHQSLAIFRELGDKHSTATTLHNLGTLAHSQSEHSVAHECFKEALMISEEINYLLLMRMILQDLAILIVDHPQDEYVLLLHSHTLSYALLTQDEEMAKESCRALHELARTGNRDVVREYLNDALRFLDEESRERLIAGILNEE</sequence>
<dbReference type="Pfam" id="PF13365">
    <property type="entry name" value="Trypsin_2"/>
    <property type="match status" value="1"/>
</dbReference>
<dbReference type="InterPro" id="IPR027417">
    <property type="entry name" value="P-loop_NTPase"/>
</dbReference>
<evidence type="ECO:0000313" key="2">
    <source>
        <dbReference type="EMBL" id="VEG75388.1"/>
    </source>
</evidence>
<evidence type="ECO:0000313" key="3">
    <source>
        <dbReference type="Proteomes" id="UP000276899"/>
    </source>
</evidence>
<feature type="region of interest" description="Disordered" evidence="1">
    <location>
        <begin position="557"/>
        <end position="577"/>
    </location>
</feature>
<dbReference type="InterPro" id="IPR009003">
    <property type="entry name" value="Peptidase_S1_PA"/>
</dbReference>
<dbReference type="SUPFAM" id="SSF52540">
    <property type="entry name" value="P-loop containing nucleoside triphosphate hydrolases"/>
    <property type="match status" value="1"/>
</dbReference>